<dbReference type="InterPro" id="IPR004358">
    <property type="entry name" value="Sig_transdc_His_kin-like_C"/>
</dbReference>
<proteinExistence type="predicted"/>
<keyword evidence="6" id="KW-0902">Two-component regulatory system</keyword>
<dbReference type="InterPro" id="IPR011622">
    <property type="entry name" value="7TMR_DISM_rcpt_extracell_dom2"/>
</dbReference>
<evidence type="ECO:0000256" key="4">
    <source>
        <dbReference type="ARBA" id="ARBA00022679"/>
    </source>
</evidence>
<keyword evidence="8" id="KW-0812">Transmembrane</keyword>
<dbReference type="InterPro" id="IPR003594">
    <property type="entry name" value="HATPase_dom"/>
</dbReference>
<evidence type="ECO:0000256" key="7">
    <source>
        <dbReference type="SAM" id="Coils"/>
    </source>
</evidence>
<dbReference type="Pfam" id="PF02518">
    <property type="entry name" value="HATPase_c"/>
    <property type="match status" value="1"/>
</dbReference>
<dbReference type="SUPFAM" id="SSF47384">
    <property type="entry name" value="Homodimeric domain of signal transducing histidine kinase"/>
    <property type="match status" value="1"/>
</dbReference>
<dbReference type="Gene3D" id="3.30.565.10">
    <property type="entry name" value="Histidine kinase-like ATPase, C-terminal domain"/>
    <property type="match status" value="1"/>
</dbReference>
<gene>
    <name evidence="10" type="ORF">DHf2319_11715</name>
</gene>
<evidence type="ECO:0000256" key="1">
    <source>
        <dbReference type="ARBA" id="ARBA00000085"/>
    </source>
</evidence>
<dbReference type="PANTHER" id="PTHR43711">
    <property type="entry name" value="TWO-COMPONENT HISTIDINE KINASE"/>
    <property type="match status" value="1"/>
</dbReference>
<dbReference type="RefSeq" id="WP_243478488.1">
    <property type="nucleotide sequence ID" value="NZ_CP063982.1"/>
</dbReference>
<name>A0ABY4AIH5_9BURK</name>
<dbReference type="SMART" id="SM00388">
    <property type="entry name" value="HisKA"/>
    <property type="match status" value="1"/>
</dbReference>
<dbReference type="GO" id="GO:0016301">
    <property type="term" value="F:kinase activity"/>
    <property type="evidence" value="ECO:0007669"/>
    <property type="project" value="UniProtKB-KW"/>
</dbReference>
<keyword evidence="5 10" id="KW-0418">Kinase</keyword>
<comment type="catalytic activity">
    <reaction evidence="1">
        <text>ATP + protein L-histidine = ADP + protein N-phospho-L-histidine.</text>
        <dbReference type="EC" id="2.7.13.3"/>
    </reaction>
</comment>
<evidence type="ECO:0000256" key="6">
    <source>
        <dbReference type="ARBA" id="ARBA00023012"/>
    </source>
</evidence>
<dbReference type="InterPro" id="IPR005467">
    <property type="entry name" value="His_kinase_dom"/>
</dbReference>
<evidence type="ECO:0000256" key="8">
    <source>
        <dbReference type="SAM" id="Phobius"/>
    </source>
</evidence>
<feature type="transmembrane region" description="Helical" evidence="8">
    <location>
        <begin position="228"/>
        <end position="246"/>
    </location>
</feature>
<dbReference type="EC" id="2.7.13.3" evidence="2"/>
<feature type="transmembrane region" description="Helical" evidence="8">
    <location>
        <begin position="348"/>
        <end position="368"/>
    </location>
</feature>
<dbReference type="Gene3D" id="1.10.287.130">
    <property type="match status" value="1"/>
</dbReference>
<evidence type="ECO:0000313" key="10">
    <source>
        <dbReference type="EMBL" id="UOD50091.1"/>
    </source>
</evidence>
<evidence type="ECO:0000256" key="2">
    <source>
        <dbReference type="ARBA" id="ARBA00012438"/>
    </source>
</evidence>
<dbReference type="InterPro" id="IPR036890">
    <property type="entry name" value="HATPase_C_sf"/>
</dbReference>
<dbReference type="InterPro" id="IPR003661">
    <property type="entry name" value="HisK_dim/P_dom"/>
</dbReference>
<dbReference type="InterPro" id="IPR050736">
    <property type="entry name" value="Sensor_HK_Regulatory"/>
</dbReference>
<feature type="transmembrane region" description="Helical" evidence="8">
    <location>
        <begin position="190"/>
        <end position="208"/>
    </location>
</feature>
<keyword evidence="7" id="KW-0175">Coiled coil</keyword>
<dbReference type="PANTHER" id="PTHR43711:SF28">
    <property type="entry name" value="SENSOR HISTIDINE KINASE YXDK"/>
    <property type="match status" value="1"/>
</dbReference>
<dbReference type="Pfam" id="PF07695">
    <property type="entry name" value="7TMR-DISM_7TM"/>
    <property type="match status" value="1"/>
</dbReference>
<dbReference type="CDD" id="cd00082">
    <property type="entry name" value="HisKA"/>
    <property type="match status" value="1"/>
</dbReference>
<dbReference type="InterPro" id="IPR036097">
    <property type="entry name" value="HisK_dim/P_sf"/>
</dbReference>
<feature type="transmembrane region" description="Helical" evidence="8">
    <location>
        <begin position="258"/>
        <end position="279"/>
    </location>
</feature>
<dbReference type="PROSITE" id="PS50109">
    <property type="entry name" value="HIS_KIN"/>
    <property type="match status" value="1"/>
</dbReference>
<protein>
    <recommendedName>
        <fullName evidence="2">histidine kinase</fullName>
        <ecNumber evidence="2">2.7.13.3</ecNumber>
    </recommendedName>
</protein>
<dbReference type="EMBL" id="CP063982">
    <property type="protein sequence ID" value="UOD50091.1"/>
    <property type="molecule type" value="Genomic_DNA"/>
</dbReference>
<feature type="transmembrane region" description="Helical" evidence="8">
    <location>
        <begin position="317"/>
        <end position="336"/>
    </location>
</feature>
<keyword evidence="11" id="KW-1185">Reference proteome</keyword>
<dbReference type="Proteomes" id="UP000831607">
    <property type="component" value="Chromosome"/>
</dbReference>
<evidence type="ECO:0000256" key="5">
    <source>
        <dbReference type="ARBA" id="ARBA00022777"/>
    </source>
</evidence>
<dbReference type="SUPFAM" id="SSF55874">
    <property type="entry name" value="ATPase domain of HSP90 chaperone/DNA topoisomerase II/histidine kinase"/>
    <property type="match status" value="1"/>
</dbReference>
<feature type="domain" description="Histidine kinase" evidence="9">
    <location>
        <begin position="434"/>
        <end position="648"/>
    </location>
</feature>
<keyword evidence="8" id="KW-0472">Membrane</keyword>
<evidence type="ECO:0000256" key="3">
    <source>
        <dbReference type="ARBA" id="ARBA00022553"/>
    </source>
</evidence>
<evidence type="ECO:0000259" key="9">
    <source>
        <dbReference type="PROSITE" id="PS50109"/>
    </source>
</evidence>
<dbReference type="InterPro" id="IPR011623">
    <property type="entry name" value="7TMR_DISM_rcpt_extracell_dom1"/>
</dbReference>
<accession>A0ABY4AIH5</accession>
<dbReference type="CDD" id="cd00075">
    <property type="entry name" value="HATPase"/>
    <property type="match status" value="1"/>
</dbReference>
<dbReference type="SMART" id="SM00387">
    <property type="entry name" value="HATPase_c"/>
    <property type="match status" value="1"/>
</dbReference>
<organism evidence="10 11">
    <name type="scientific">Orrella daihaiensis</name>
    <dbReference type="NCBI Taxonomy" id="2782176"/>
    <lineage>
        <taxon>Bacteria</taxon>
        <taxon>Pseudomonadati</taxon>
        <taxon>Pseudomonadota</taxon>
        <taxon>Betaproteobacteria</taxon>
        <taxon>Burkholderiales</taxon>
        <taxon>Alcaligenaceae</taxon>
        <taxon>Orrella</taxon>
    </lineage>
</organism>
<keyword evidence="4" id="KW-0808">Transferase</keyword>
<keyword evidence="3" id="KW-0597">Phosphoprotein</keyword>
<dbReference type="Pfam" id="PF00512">
    <property type="entry name" value="HisKA"/>
    <property type="match status" value="1"/>
</dbReference>
<feature type="coiled-coil region" evidence="7">
    <location>
        <begin position="371"/>
        <end position="406"/>
    </location>
</feature>
<reference evidence="10 11" key="1">
    <citation type="submission" date="2020-11" db="EMBL/GenBank/DDBJ databases">
        <title>Algicoccus daihaiensis sp.nov., isolated from Daihai Lake in Inner Mongolia.</title>
        <authorList>
            <person name="Kai J."/>
        </authorList>
    </citation>
    <scope>NUCLEOTIDE SEQUENCE [LARGE SCALE GENOMIC DNA]</scope>
    <source>
        <strain evidence="11">f23</strain>
    </source>
</reference>
<dbReference type="Pfam" id="PF07696">
    <property type="entry name" value="7TMR-DISMED2"/>
    <property type="match status" value="1"/>
</dbReference>
<evidence type="ECO:0000313" key="11">
    <source>
        <dbReference type="Proteomes" id="UP000831607"/>
    </source>
</evidence>
<feature type="transmembrane region" description="Helical" evidence="8">
    <location>
        <begin position="285"/>
        <end position="310"/>
    </location>
</feature>
<sequence length="650" mass="73812">MRAFTLTANDREVNLTPYAQLLVDESGELTLEQIESDPTKFRFKPLPAGTDALAFGFTTAAYWVKLELSRDATAPERWILEIPYVGIDDVQWYGAGDSRAASGTMRDSNERQIFTRVHAFYVDVSEEPQVFYLRLQSSYSLTAPLVLMQTDLYGRAQLTDTMVQFLYYGGLLSLLLYNFMIFLTNRDWRYFVYCLFIVCAWMGMFAGNGYGRLFIWPDWPYFDRISQTLFFSLGGLFSFWFTAQFLQLHTRARLAYKAILLAIVVFAAIAIALLLSLLIDFSVNFLLMTLFWFSTIGTLVCLGASIYLAVWQRVHEARYFVLSWGFLCAGAIIATLRAFDLLPSNVLTLYAMQISSGLEALFFSFALADRLRSERQERELAQKRLLQAQQEAVEALKDSEERLETAVDVRTQELRAMLVKEQQVREQYVRFGAMIAHEFRNPLNVIEAQNALFELDPVPEPAKITKRIGVIRSAVTRLTSLFDQWLQSDRLGQAFAKITPLPIDTIGLIQDVVTGSRAYQPDHKILSVSTEAPLVIRADFGLLRMALLNLVDNACKYSPKGTTVCVGIELRDDWVGLFVKDEGSGIALERQAEIFEPYVQLPSSDRLVGVGLGLSFVKRIAELHEGRVEVHSRLNQGSTFTVWVKRYVDV</sequence>
<keyword evidence="8" id="KW-1133">Transmembrane helix</keyword>
<dbReference type="Gene3D" id="2.60.40.2380">
    <property type="match status" value="1"/>
</dbReference>
<dbReference type="PRINTS" id="PR00344">
    <property type="entry name" value="BCTRLSENSOR"/>
</dbReference>
<feature type="transmembrane region" description="Helical" evidence="8">
    <location>
        <begin position="165"/>
        <end position="183"/>
    </location>
</feature>